<protein>
    <submittedName>
        <fullName evidence="1">Cupin domain-containing protein</fullName>
    </submittedName>
</protein>
<dbReference type="Proteomes" id="UP000294588">
    <property type="component" value="Unassembled WGS sequence"/>
</dbReference>
<proteinExistence type="predicted"/>
<evidence type="ECO:0000313" key="2">
    <source>
        <dbReference type="Proteomes" id="UP000294588"/>
    </source>
</evidence>
<organism evidence="1 2">
    <name type="scientific">Candidatus Syntrophosphaera thermopropionivorans</name>
    <dbReference type="NCBI Taxonomy" id="2593015"/>
    <lineage>
        <taxon>Bacteria</taxon>
        <taxon>Pseudomonadati</taxon>
        <taxon>Candidatus Cloacimonadota</taxon>
        <taxon>Candidatus Cloacimonadia</taxon>
        <taxon>Candidatus Cloacimonadales</taxon>
        <taxon>Candidatus Cloacimonadaceae</taxon>
        <taxon>Candidatus Syntrophosphaera</taxon>
    </lineage>
</organism>
<comment type="caution">
    <text evidence="1">The sequence shown here is derived from an EMBL/GenBank/DDBJ whole genome shotgun (WGS) entry which is preliminary data.</text>
</comment>
<name>A0AC61QJK5_9BACT</name>
<reference evidence="1" key="1">
    <citation type="submission" date="2019-03" db="EMBL/GenBank/DDBJ databases">
        <title>Candidatus Syntrophosphaera thermopropionivorans: a novel player in syntrophic propionate oxidation during anaerobic digestion.</title>
        <authorList>
            <person name="Dyksma S."/>
        </authorList>
    </citation>
    <scope>NUCLEOTIDE SEQUENCE</scope>
    <source>
        <strain evidence="1">W5</strain>
    </source>
</reference>
<dbReference type="EMBL" id="SMOG01000007">
    <property type="protein sequence ID" value="TDF73274.1"/>
    <property type="molecule type" value="Genomic_DNA"/>
</dbReference>
<gene>
    <name evidence="1" type="ORF">E0946_03635</name>
</gene>
<evidence type="ECO:0000313" key="1">
    <source>
        <dbReference type="EMBL" id="TDF73274.1"/>
    </source>
</evidence>
<keyword evidence="2" id="KW-1185">Reference proteome</keyword>
<sequence>MKIIHFDQVPLEPVNAEGAKGAEIRWLIAQKDGAPNFAMRMFEIEPGGHTPYHSHDWEHEVYVLSGTGALKTDRGELPFAEGDAIYVDPGMIHTFKNTGKDVLKFLCVIPHEHPVQKKVINPFAEETANNC</sequence>
<accession>A0AC61QJK5</accession>